<evidence type="ECO:0000313" key="2">
    <source>
        <dbReference type="Proteomes" id="UP000324781"/>
    </source>
</evidence>
<evidence type="ECO:0000313" key="1">
    <source>
        <dbReference type="EMBL" id="SHJ44825.1"/>
    </source>
</evidence>
<dbReference type="EMBL" id="FQZP01000055">
    <property type="protein sequence ID" value="SHJ44825.1"/>
    <property type="molecule type" value="Genomic_DNA"/>
</dbReference>
<organism evidence="1 2">
    <name type="scientific">Thermoclostridium caenicola</name>
    <dbReference type="NCBI Taxonomy" id="659425"/>
    <lineage>
        <taxon>Bacteria</taxon>
        <taxon>Bacillati</taxon>
        <taxon>Bacillota</taxon>
        <taxon>Clostridia</taxon>
        <taxon>Eubacteriales</taxon>
        <taxon>Oscillospiraceae</taxon>
        <taxon>Thermoclostridium</taxon>
    </lineage>
</organism>
<keyword evidence="2" id="KW-1185">Reference proteome</keyword>
<sequence>MILERKATGVTLKINEDDDYLTVNINKNGIVDVNEMGVIFHKIDCSEDEYINRYLLCGKYQDEDGNIYTFTENCTAVWPDRTFRYSFRLCMFSDMNMITVEDGPEENYAFEHIDDKLYFYHSYADVMDFVAEDEPFLVLEKYED</sequence>
<gene>
    <name evidence="1" type="ORF">SAMN05444373_105526</name>
</gene>
<protein>
    <submittedName>
        <fullName evidence="1">Uncharacterized protein</fullName>
    </submittedName>
</protein>
<reference evidence="1 2" key="1">
    <citation type="submission" date="2016-11" db="EMBL/GenBank/DDBJ databases">
        <authorList>
            <person name="Varghese N."/>
            <person name="Submissions S."/>
        </authorList>
    </citation>
    <scope>NUCLEOTIDE SEQUENCE [LARGE SCALE GENOMIC DNA]</scope>
    <source>
        <strain evidence="1 2">DSM 19027</strain>
    </source>
</reference>
<dbReference type="AlphaFoldDB" id="A0A1M6JDS3"/>
<name>A0A1M6JDS3_9FIRM</name>
<dbReference type="Proteomes" id="UP000324781">
    <property type="component" value="Unassembled WGS sequence"/>
</dbReference>
<accession>A0A1M6JDS3</accession>
<dbReference type="RefSeq" id="WP_149679469.1">
    <property type="nucleotide sequence ID" value="NZ_FQZP01000055.1"/>
</dbReference>
<proteinExistence type="predicted"/>